<dbReference type="RefSeq" id="WP_251871046.1">
    <property type="nucleotide sequence ID" value="NZ_CP098755.1"/>
</dbReference>
<protein>
    <submittedName>
        <fullName evidence="1">Uncharacterized protein</fullName>
    </submittedName>
</protein>
<keyword evidence="2" id="KW-1185">Reference proteome</keyword>
<name>A0ABY4WB13_9BACL</name>
<evidence type="ECO:0000313" key="1">
    <source>
        <dbReference type="EMBL" id="USG63959.1"/>
    </source>
</evidence>
<gene>
    <name evidence="1" type="ORF">NDK47_17575</name>
</gene>
<proteinExistence type="predicted"/>
<accession>A0ABY4WB13</accession>
<organism evidence="1 2">
    <name type="scientific">Brevibacillus ruminantium</name>
    <dbReference type="NCBI Taxonomy" id="2950604"/>
    <lineage>
        <taxon>Bacteria</taxon>
        <taxon>Bacillati</taxon>
        <taxon>Bacillota</taxon>
        <taxon>Bacilli</taxon>
        <taxon>Bacillales</taxon>
        <taxon>Paenibacillaceae</taxon>
        <taxon>Brevibacillus</taxon>
    </lineage>
</organism>
<sequence>MALLLLVVAGMAADLIPKLASSIREVEQRHPMAIEHLNEREQYVIDCYDRLPARIKASFVVIGFLLRSTVTLDSCT</sequence>
<dbReference type="Proteomes" id="UP001056500">
    <property type="component" value="Chromosome"/>
</dbReference>
<evidence type="ECO:0000313" key="2">
    <source>
        <dbReference type="Proteomes" id="UP001056500"/>
    </source>
</evidence>
<dbReference type="EMBL" id="CP098755">
    <property type="protein sequence ID" value="USG63959.1"/>
    <property type="molecule type" value="Genomic_DNA"/>
</dbReference>
<reference evidence="1" key="1">
    <citation type="submission" date="2022-06" db="EMBL/GenBank/DDBJ databases">
        <title>Genome sequencing of Brevibacillus sp. BB3-R1.</title>
        <authorList>
            <person name="Heo J."/>
            <person name="Lee D."/>
            <person name="Won M."/>
            <person name="Han B.-H."/>
            <person name="Hong S.-B."/>
            <person name="Kwon S.-W."/>
        </authorList>
    </citation>
    <scope>NUCLEOTIDE SEQUENCE</scope>
    <source>
        <strain evidence="1">BB3-R1</strain>
    </source>
</reference>